<keyword evidence="4" id="KW-0804">Transcription</keyword>
<feature type="domain" description="RNA polymerase sigma factor 70 region 4 type 2" evidence="6">
    <location>
        <begin position="155"/>
        <end position="206"/>
    </location>
</feature>
<reference evidence="7 8" key="1">
    <citation type="submission" date="2023-07" db="EMBL/GenBank/DDBJ databases">
        <title>Genomic Encyclopedia of Type Strains, Phase IV (KMG-IV): sequencing the most valuable type-strain genomes for metagenomic binning, comparative biology and taxonomic classification.</title>
        <authorList>
            <person name="Goeker M."/>
        </authorList>
    </citation>
    <scope>NUCLEOTIDE SEQUENCE [LARGE SCALE GENOMIC DNA]</scope>
    <source>
        <strain evidence="7 8">B6-8</strain>
    </source>
</reference>
<dbReference type="InterPro" id="IPR039425">
    <property type="entry name" value="RNA_pol_sigma-70-like"/>
</dbReference>
<dbReference type="SUPFAM" id="SSF88659">
    <property type="entry name" value="Sigma3 and sigma4 domains of RNA polymerase sigma factors"/>
    <property type="match status" value="1"/>
</dbReference>
<organism evidence="7 8">
    <name type="scientific">Kaistia dalseonensis</name>
    <dbReference type="NCBI Taxonomy" id="410840"/>
    <lineage>
        <taxon>Bacteria</taxon>
        <taxon>Pseudomonadati</taxon>
        <taxon>Pseudomonadota</taxon>
        <taxon>Alphaproteobacteria</taxon>
        <taxon>Hyphomicrobiales</taxon>
        <taxon>Kaistiaceae</taxon>
        <taxon>Kaistia</taxon>
    </lineage>
</organism>
<evidence type="ECO:0000256" key="2">
    <source>
        <dbReference type="ARBA" id="ARBA00023015"/>
    </source>
</evidence>
<dbReference type="CDD" id="cd06171">
    <property type="entry name" value="Sigma70_r4"/>
    <property type="match status" value="1"/>
</dbReference>
<keyword evidence="3" id="KW-0731">Sigma factor</keyword>
<feature type="domain" description="RNA polymerase sigma-70 region 2" evidence="5">
    <location>
        <begin position="58"/>
        <end position="125"/>
    </location>
</feature>
<name>A0ABU0H7L1_9HYPH</name>
<keyword evidence="2" id="KW-0805">Transcription regulation</keyword>
<gene>
    <name evidence="7" type="ORF">QO014_002680</name>
</gene>
<dbReference type="PANTHER" id="PTHR43133:SF62">
    <property type="entry name" value="RNA POLYMERASE SIGMA FACTOR SIGZ"/>
    <property type="match status" value="1"/>
</dbReference>
<dbReference type="InterPro" id="IPR013324">
    <property type="entry name" value="RNA_pol_sigma_r3/r4-like"/>
</dbReference>
<dbReference type="Proteomes" id="UP001241603">
    <property type="component" value="Unassembled WGS sequence"/>
</dbReference>
<dbReference type="InterPro" id="IPR013325">
    <property type="entry name" value="RNA_pol_sigma_r2"/>
</dbReference>
<dbReference type="NCBIfam" id="TIGR02937">
    <property type="entry name" value="sigma70-ECF"/>
    <property type="match status" value="1"/>
</dbReference>
<dbReference type="Pfam" id="PF04542">
    <property type="entry name" value="Sigma70_r2"/>
    <property type="match status" value="1"/>
</dbReference>
<evidence type="ECO:0000259" key="6">
    <source>
        <dbReference type="Pfam" id="PF08281"/>
    </source>
</evidence>
<evidence type="ECO:0000313" key="7">
    <source>
        <dbReference type="EMBL" id="MDQ0438288.1"/>
    </source>
</evidence>
<evidence type="ECO:0000256" key="3">
    <source>
        <dbReference type="ARBA" id="ARBA00023082"/>
    </source>
</evidence>
<dbReference type="SUPFAM" id="SSF88946">
    <property type="entry name" value="Sigma2 domain of RNA polymerase sigma factors"/>
    <property type="match status" value="1"/>
</dbReference>
<dbReference type="InterPro" id="IPR014284">
    <property type="entry name" value="RNA_pol_sigma-70_dom"/>
</dbReference>
<dbReference type="InterPro" id="IPR036388">
    <property type="entry name" value="WH-like_DNA-bd_sf"/>
</dbReference>
<evidence type="ECO:0000313" key="8">
    <source>
        <dbReference type="Proteomes" id="UP001241603"/>
    </source>
</evidence>
<comment type="similarity">
    <text evidence="1">Belongs to the sigma-70 factor family. ECF subfamily.</text>
</comment>
<protein>
    <submittedName>
        <fullName evidence="7">RNA polymerase sigma-70 factor (ECF subfamily)</fullName>
    </submittedName>
</protein>
<dbReference type="Gene3D" id="1.10.10.10">
    <property type="entry name" value="Winged helix-like DNA-binding domain superfamily/Winged helix DNA-binding domain"/>
    <property type="match status" value="1"/>
</dbReference>
<dbReference type="InterPro" id="IPR013249">
    <property type="entry name" value="RNA_pol_sigma70_r4_t2"/>
</dbReference>
<dbReference type="Gene3D" id="1.10.1740.10">
    <property type="match status" value="1"/>
</dbReference>
<dbReference type="Pfam" id="PF08281">
    <property type="entry name" value="Sigma70_r4_2"/>
    <property type="match status" value="1"/>
</dbReference>
<keyword evidence="8" id="KW-1185">Reference proteome</keyword>
<proteinExistence type="inferred from homology"/>
<sequence>MIQIRDGAVESSMNGRIQSSSPDADGALMLAQPSGRPDFGRLIEAVAQHRDRQAFAELFAYFAPRLKSYLIRTGAAAGTAEDFAQEAMMTVWRKAALFDRERAGASTWVFTIARNLRIDAARRDGKALRELDLSELPNDPAQPDQILSGIDDEARIRAALEALSADQARVVRLSFFHDKAHAEIAQELGLPLGTVKSRLRLAMIKLRDLLSER</sequence>
<accession>A0ABU0H7L1</accession>
<evidence type="ECO:0000256" key="4">
    <source>
        <dbReference type="ARBA" id="ARBA00023163"/>
    </source>
</evidence>
<comment type="caution">
    <text evidence="7">The sequence shown here is derived from an EMBL/GenBank/DDBJ whole genome shotgun (WGS) entry which is preliminary data.</text>
</comment>
<dbReference type="PANTHER" id="PTHR43133">
    <property type="entry name" value="RNA POLYMERASE ECF-TYPE SIGMA FACTO"/>
    <property type="match status" value="1"/>
</dbReference>
<evidence type="ECO:0000256" key="1">
    <source>
        <dbReference type="ARBA" id="ARBA00010641"/>
    </source>
</evidence>
<dbReference type="InterPro" id="IPR007627">
    <property type="entry name" value="RNA_pol_sigma70_r2"/>
</dbReference>
<evidence type="ECO:0000259" key="5">
    <source>
        <dbReference type="Pfam" id="PF04542"/>
    </source>
</evidence>
<dbReference type="EMBL" id="JAUSVO010000003">
    <property type="protein sequence ID" value="MDQ0438288.1"/>
    <property type="molecule type" value="Genomic_DNA"/>
</dbReference>